<dbReference type="EMBL" id="JH793052">
    <property type="protein sequence ID" value="ELQ38147.1"/>
    <property type="molecule type" value="Genomic_DNA"/>
</dbReference>
<dbReference type="AlphaFoldDB" id="A0AA97PKM2"/>
<evidence type="ECO:0000313" key="1">
    <source>
        <dbReference type="EMBL" id="ELQ38147.1"/>
    </source>
</evidence>
<reference evidence="1" key="1">
    <citation type="journal article" date="2012" name="PLoS Genet.">
        <title>Comparative analysis of the genomes of two field isolates of the rice blast fungus Magnaporthe oryzae.</title>
        <authorList>
            <person name="Xue M."/>
            <person name="Yang J."/>
            <person name="Li Z."/>
            <person name="Hu S."/>
            <person name="Yao N."/>
            <person name="Dean R.A."/>
            <person name="Zhao W."/>
            <person name="Shen M."/>
            <person name="Zhang H."/>
            <person name="Li C."/>
            <person name="Liu L."/>
            <person name="Cao L."/>
            <person name="Xu X."/>
            <person name="Xing Y."/>
            <person name="Hsiang T."/>
            <person name="Zhang Z."/>
            <person name="Xu J.R."/>
            <person name="Peng Y.L."/>
        </authorList>
    </citation>
    <scope>NUCLEOTIDE SEQUENCE</scope>
    <source>
        <strain evidence="1">Y34</strain>
    </source>
</reference>
<dbReference type="Proteomes" id="UP000011086">
    <property type="component" value="Unassembled WGS sequence"/>
</dbReference>
<accession>A0AA97PKM2</accession>
<proteinExistence type="predicted"/>
<organism evidence="1">
    <name type="scientific">Pyricularia oryzae (strain Y34)</name>
    <name type="common">Rice blast fungus</name>
    <name type="synonym">Magnaporthe oryzae</name>
    <dbReference type="NCBI Taxonomy" id="1143189"/>
    <lineage>
        <taxon>Eukaryota</taxon>
        <taxon>Fungi</taxon>
        <taxon>Dikarya</taxon>
        <taxon>Ascomycota</taxon>
        <taxon>Pezizomycotina</taxon>
        <taxon>Sordariomycetes</taxon>
        <taxon>Sordariomycetidae</taxon>
        <taxon>Magnaporthales</taxon>
        <taxon>Pyriculariaceae</taxon>
        <taxon>Pyricularia</taxon>
    </lineage>
</organism>
<name>A0AA97PKM2_PYRO3</name>
<sequence>MAKDAFVAVGAGLSPSDWKEKKDTSKRDKFREKVRGDAVATHHSDAFCLKFLRRLDRGVPYGRKYEATLDHFVNRASLLVPGKQSQSRWDMSFFGE</sequence>
<protein>
    <submittedName>
        <fullName evidence="1">Uncharacterized protein</fullName>
    </submittedName>
</protein>
<gene>
    <name evidence="1" type="ORF">OOU_Y34scaffold00552g102</name>
</gene>